<protein>
    <submittedName>
        <fullName evidence="2">HypC/HybG/HupF family hydrogenase formation chaperone</fullName>
    </submittedName>
</protein>
<dbReference type="PANTHER" id="PTHR35177:SF2">
    <property type="entry name" value="HYDROGENASE MATURATION FACTOR HYBG"/>
    <property type="match status" value="1"/>
</dbReference>
<evidence type="ECO:0000313" key="2">
    <source>
        <dbReference type="EMBL" id="RSN69726.1"/>
    </source>
</evidence>
<dbReference type="GO" id="GO:0005506">
    <property type="term" value="F:iron ion binding"/>
    <property type="evidence" value="ECO:0007669"/>
    <property type="project" value="TreeGrafter"/>
</dbReference>
<dbReference type="GeneID" id="6094400"/>
<evidence type="ECO:0000313" key="3">
    <source>
        <dbReference type="Proteomes" id="UP000278149"/>
    </source>
</evidence>
<comment type="caution">
    <text evidence="2">The sequence shown here is derived from an EMBL/GenBank/DDBJ whole genome shotgun (WGS) entry which is preliminary data.</text>
</comment>
<reference evidence="2 3" key="1">
    <citation type="submission" date="2018-10" db="EMBL/GenBank/DDBJ databases">
        <title>Co-occurring genomic capacity for anaerobic methane metabolism and dissimilatory sulfite reduction discovered in the Korarchaeota.</title>
        <authorList>
            <person name="Mckay L.J."/>
            <person name="Dlakic M."/>
            <person name="Fields M.W."/>
            <person name="Delmont T.O."/>
            <person name="Eren A.M."/>
            <person name="Jay Z.J."/>
            <person name="Klingelsmith K.B."/>
            <person name="Rusch D.B."/>
            <person name="Inskeep W.P."/>
        </authorList>
    </citation>
    <scope>NUCLEOTIDE SEQUENCE [LARGE SCALE GENOMIC DNA]</scope>
    <source>
        <strain evidence="2 3">WS</strain>
    </source>
</reference>
<dbReference type="SUPFAM" id="SSF159127">
    <property type="entry name" value="HupF/HypC-like"/>
    <property type="match status" value="1"/>
</dbReference>
<dbReference type="PROSITE" id="PS01097">
    <property type="entry name" value="HUPF_HYPC"/>
    <property type="match status" value="1"/>
</dbReference>
<gene>
    <name evidence="2" type="primary">hypC</name>
    <name evidence="2" type="ORF">D9Q81_02610</name>
</gene>
<dbReference type="EMBL" id="RCOR01000018">
    <property type="protein sequence ID" value="RSN69726.1"/>
    <property type="molecule type" value="Genomic_DNA"/>
</dbReference>
<accession>A0A3R9PD80</accession>
<comment type="similarity">
    <text evidence="1">Belongs to the HupF/HypC family.</text>
</comment>
<dbReference type="GO" id="GO:0051604">
    <property type="term" value="P:protein maturation"/>
    <property type="evidence" value="ECO:0007669"/>
    <property type="project" value="TreeGrafter"/>
</dbReference>
<dbReference type="Gene3D" id="2.30.30.140">
    <property type="match status" value="1"/>
</dbReference>
<name>A0A3R9PD80_9CREN</name>
<dbReference type="OMA" id="MCLAIPC"/>
<organism evidence="2 3">
    <name type="scientific">Candidatus Korarchaeum cryptofilum</name>
    <dbReference type="NCBI Taxonomy" id="498846"/>
    <lineage>
        <taxon>Archaea</taxon>
        <taxon>Thermoproteota</taxon>
        <taxon>Candidatus Korarchaeia</taxon>
        <taxon>Candidatus Korarchaeales</taxon>
        <taxon>Candidatus Korarchaeaceae</taxon>
        <taxon>Candidatus Korarchaeum</taxon>
    </lineage>
</organism>
<dbReference type="InterPro" id="IPR001109">
    <property type="entry name" value="Hydrogenase_HupF/HypC"/>
</dbReference>
<dbReference type="GO" id="GO:1902670">
    <property type="term" value="F:carbon dioxide binding"/>
    <property type="evidence" value="ECO:0007669"/>
    <property type="project" value="TreeGrafter"/>
</dbReference>
<dbReference type="FunFam" id="2.30.30.140:FF:000022">
    <property type="entry name" value="Hydrogenase assembly chaperone HybG"/>
    <property type="match status" value="1"/>
</dbReference>
<proteinExistence type="inferred from homology"/>
<dbReference type="AlphaFoldDB" id="A0A3R9PD80"/>
<dbReference type="PRINTS" id="PR00445">
    <property type="entry name" value="HUPFHYPC"/>
</dbReference>
<dbReference type="Proteomes" id="UP000278149">
    <property type="component" value="Unassembled WGS sequence"/>
</dbReference>
<sequence length="70" mass="7546">MCLGIPGKVLEVRGNIALVDFGGVTREVDASLEEVAPGDYVLVHVGMIIAKIDEKEAMEISKLLSEILSY</sequence>
<dbReference type="RefSeq" id="WP_012309766.1">
    <property type="nucleotide sequence ID" value="NZ_RCOR01000018.1"/>
</dbReference>
<dbReference type="Pfam" id="PF01455">
    <property type="entry name" value="HupF_HypC"/>
    <property type="match status" value="1"/>
</dbReference>
<dbReference type="PANTHER" id="PTHR35177">
    <property type="entry name" value="HYDROGENASE MATURATION FACTOR HYBG"/>
    <property type="match status" value="1"/>
</dbReference>
<dbReference type="InterPro" id="IPR019812">
    <property type="entry name" value="Hydgase_assmbl_chp_CS"/>
</dbReference>
<dbReference type="NCBIfam" id="TIGR00074">
    <property type="entry name" value="hypC_hupF"/>
    <property type="match status" value="1"/>
</dbReference>
<evidence type="ECO:0000256" key="1">
    <source>
        <dbReference type="ARBA" id="ARBA00006018"/>
    </source>
</evidence>